<name>A0ABV3JWU3_STRON</name>
<dbReference type="InterPro" id="IPR045383">
    <property type="entry name" value="DUF6528"/>
</dbReference>
<sequence>MTGPWSAALGAALALVLSAPASAAGPQLPARAWLARSSPIVTADQAGRSVYVLRGDQARWDADGGDGGVLWSWSADGREELADLDPDTSWTNPSEAKLRELGGHRYLLATASGGLAAVIGYPGRSVYWAADTGSGNAHSIELLPDGNVAVAASTGGYVRLYAASLGPRATEHIQVSLPGAHGVHWDPDTRLLWALGSRELIALRVDGPSDDPGLTVVHRTALPTRQGHDLAAVAKSPGRLWVTTASAVYQYATRQRKFVTYPLQSRISAPDVKSIGDDPATGQILVARPEPGHSCAWCTSSLTLYQPDGRRTLLHGAMYKARWWTTGRK</sequence>
<evidence type="ECO:0000256" key="1">
    <source>
        <dbReference type="SAM" id="SignalP"/>
    </source>
</evidence>
<dbReference type="Proteomes" id="UP001552594">
    <property type="component" value="Unassembled WGS sequence"/>
</dbReference>
<dbReference type="RefSeq" id="WP_109280436.1">
    <property type="nucleotide sequence ID" value="NZ_JBFAUK010000005.1"/>
</dbReference>
<dbReference type="InterPro" id="IPR015943">
    <property type="entry name" value="WD40/YVTN_repeat-like_dom_sf"/>
</dbReference>
<organism evidence="2 3">
    <name type="scientific">Streptomyces orinoci</name>
    <name type="common">Streptoverticillium orinoci</name>
    <dbReference type="NCBI Taxonomy" id="67339"/>
    <lineage>
        <taxon>Bacteria</taxon>
        <taxon>Bacillati</taxon>
        <taxon>Actinomycetota</taxon>
        <taxon>Actinomycetes</taxon>
        <taxon>Kitasatosporales</taxon>
        <taxon>Streptomycetaceae</taxon>
        <taxon>Streptomyces</taxon>
    </lineage>
</organism>
<feature type="chain" id="PRO_5045335793" evidence="1">
    <location>
        <begin position="24"/>
        <end position="329"/>
    </location>
</feature>
<dbReference type="Pfam" id="PF20138">
    <property type="entry name" value="DUF6528"/>
    <property type="match status" value="1"/>
</dbReference>
<protein>
    <submittedName>
        <fullName evidence="2">DUF6528 family protein</fullName>
    </submittedName>
</protein>
<evidence type="ECO:0000313" key="2">
    <source>
        <dbReference type="EMBL" id="MEV5506744.1"/>
    </source>
</evidence>
<dbReference type="EMBL" id="JBFAUK010000005">
    <property type="protein sequence ID" value="MEV5506744.1"/>
    <property type="molecule type" value="Genomic_DNA"/>
</dbReference>
<dbReference type="SUPFAM" id="SSF75011">
    <property type="entry name" value="3-carboxy-cis,cis-mucoante lactonizing enzyme"/>
    <property type="match status" value="1"/>
</dbReference>
<gene>
    <name evidence="2" type="ORF">AB0L16_09725</name>
</gene>
<feature type="signal peptide" evidence="1">
    <location>
        <begin position="1"/>
        <end position="23"/>
    </location>
</feature>
<evidence type="ECO:0000313" key="3">
    <source>
        <dbReference type="Proteomes" id="UP001552594"/>
    </source>
</evidence>
<proteinExistence type="predicted"/>
<comment type="caution">
    <text evidence="2">The sequence shown here is derived from an EMBL/GenBank/DDBJ whole genome shotgun (WGS) entry which is preliminary data.</text>
</comment>
<accession>A0ABV3JWU3</accession>
<keyword evidence="3" id="KW-1185">Reference proteome</keyword>
<keyword evidence="1" id="KW-0732">Signal</keyword>
<dbReference type="Gene3D" id="2.130.10.10">
    <property type="entry name" value="YVTN repeat-like/Quinoprotein amine dehydrogenase"/>
    <property type="match status" value="1"/>
</dbReference>
<reference evidence="2 3" key="1">
    <citation type="submission" date="2024-06" db="EMBL/GenBank/DDBJ databases">
        <title>The Natural Products Discovery Center: Release of the First 8490 Sequenced Strains for Exploring Actinobacteria Biosynthetic Diversity.</title>
        <authorList>
            <person name="Kalkreuter E."/>
            <person name="Kautsar S.A."/>
            <person name="Yang D."/>
            <person name="Bader C.D."/>
            <person name="Teijaro C.N."/>
            <person name="Fluegel L."/>
            <person name="Davis C.M."/>
            <person name="Simpson J.R."/>
            <person name="Lauterbach L."/>
            <person name="Steele A.D."/>
            <person name="Gui C."/>
            <person name="Meng S."/>
            <person name="Li G."/>
            <person name="Viehrig K."/>
            <person name="Ye F."/>
            <person name="Su P."/>
            <person name="Kiefer A.F."/>
            <person name="Nichols A."/>
            <person name="Cepeda A.J."/>
            <person name="Yan W."/>
            <person name="Fan B."/>
            <person name="Jiang Y."/>
            <person name="Adhikari A."/>
            <person name="Zheng C.-J."/>
            <person name="Schuster L."/>
            <person name="Cowan T.M."/>
            <person name="Smanski M.J."/>
            <person name="Chevrette M.G."/>
            <person name="De Carvalho L.P.S."/>
            <person name="Shen B."/>
        </authorList>
    </citation>
    <scope>NUCLEOTIDE SEQUENCE [LARGE SCALE GENOMIC DNA]</scope>
    <source>
        <strain evidence="2 3">NPDC052347</strain>
    </source>
</reference>